<evidence type="ECO:0000259" key="3">
    <source>
        <dbReference type="Pfam" id="PF04783"/>
    </source>
</evidence>
<gene>
    <name evidence="4" type="ORF">Salat_2511700</name>
</gene>
<proteinExistence type="predicted"/>
<dbReference type="InterPro" id="IPR006868">
    <property type="entry name" value="DUF630"/>
</dbReference>
<dbReference type="PANTHER" id="PTHR21450">
    <property type="entry name" value="PROTEIN ALTERED PHOSPHATE STARVATION RESPONSE 1"/>
    <property type="match status" value="1"/>
</dbReference>
<evidence type="ECO:0000313" key="5">
    <source>
        <dbReference type="Proteomes" id="UP001293254"/>
    </source>
</evidence>
<feature type="region of interest" description="Disordered" evidence="1">
    <location>
        <begin position="536"/>
        <end position="562"/>
    </location>
</feature>
<feature type="domain" description="DUF632" evidence="2">
    <location>
        <begin position="197"/>
        <end position="505"/>
    </location>
</feature>
<dbReference type="AlphaFoldDB" id="A0AAE1XSN9"/>
<feature type="region of interest" description="Disordered" evidence="1">
    <location>
        <begin position="62"/>
        <end position="133"/>
    </location>
</feature>
<feature type="domain" description="DUF630" evidence="3">
    <location>
        <begin position="1"/>
        <end position="59"/>
    </location>
</feature>
<dbReference type="Pfam" id="PF04782">
    <property type="entry name" value="DUF632"/>
    <property type="match status" value="1"/>
</dbReference>
<dbReference type="Proteomes" id="UP001293254">
    <property type="component" value="Unassembled WGS sequence"/>
</dbReference>
<name>A0AAE1XSN9_9LAMI</name>
<protein>
    <submittedName>
        <fullName evidence="4">Protein ALTERED PHOSPHATE STARVATION RESPONSE 1</fullName>
    </submittedName>
</protein>
<keyword evidence="5" id="KW-1185">Reference proteome</keyword>
<accession>A0AAE1XSN9</accession>
<dbReference type="PANTHER" id="PTHR21450:SF23">
    <property type="entry name" value="PROTEIN ALTERED PHOSPHATE STARVATION RESPONSE 1"/>
    <property type="match status" value="1"/>
</dbReference>
<evidence type="ECO:0000259" key="2">
    <source>
        <dbReference type="Pfam" id="PF04782"/>
    </source>
</evidence>
<evidence type="ECO:0000313" key="4">
    <source>
        <dbReference type="EMBL" id="KAK4416862.1"/>
    </source>
</evidence>
<reference evidence="4" key="1">
    <citation type="submission" date="2020-06" db="EMBL/GenBank/DDBJ databases">
        <authorList>
            <person name="Li T."/>
            <person name="Hu X."/>
            <person name="Zhang T."/>
            <person name="Song X."/>
            <person name="Zhang H."/>
            <person name="Dai N."/>
            <person name="Sheng W."/>
            <person name="Hou X."/>
            <person name="Wei L."/>
        </authorList>
    </citation>
    <scope>NUCLEOTIDE SEQUENCE</scope>
    <source>
        <strain evidence="4">3651</strain>
        <tissue evidence="4">Leaf</tissue>
    </source>
</reference>
<comment type="caution">
    <text evidence="4">The sequence shown here is derived from an EMBL/GenBank/DDBJ whole genome shotgun (WGS) entry which is preliminary data.</text>
</comment>
<reference evidence="4" key="2">
    <citation type="journal article" date="2024" name="Plant">
        <title>Genomic evolution and insights into agronomic trait innovations of Sesamum species.</title>
        <authorList>
            <person name="Miao H."/>
            <person name="Wang L."/>
            <person name="Qu L."/>
            <person name="Liu H."/>
            <person name="Sun Y."/>
            <person name="Le M."/>
            <person name="Wang Q."/>
            <person name="Wei S."/>
            <person name="Zheng Y."/>
            <person name="Lin W."/>
            <person name="Duan Y."/>
            <person name="Cao H."/>
            <person name="Xiong S."/>
            <person name="Wang X."/>
            <person name="Wei L."/>
            <person name="Li C."/>
            <person name="Ma Q."/>
            <person name="Ju M."/>
            <person name="Zhao R."/>
            <person name="Li G."/>
            <person name="Mu C."/>
            <person name="Tian Q."/>
            <person name="Mei H."/>
            <person name="Zhang T."/>
            <person name="Gao T."/>
            <person name="Zhang H."/>
        </authorList>
    </citation>
    <scope>NUCLEOTIDE SEQUENCE</scope>
    <source>
        <strain evidence="4">3651</strain>
    </source>
</reference>
<evidence type="ECO:0000256" key="1">
    <source>
        <dbReference type="SAM" id="MobiDB-lite"/>
    </source>
</evidence>
<sequence>MGCWYSRLDREEMVSRCKARKRYMKQFVEARHAFSAAHSMYLRSLRNTGSALLQFATAETDLHRHHHHHHHHLPPPNPSTPPPLPSTPPRPMSPTSWTTTTSTTTSSAIRPPPPPPPPPHPSASTWDFWDPFMPTAGRSVDEEEWEEETTTASEVAATQTTTAGAASVAAPPSVVTATATTASSELAVVVSTKSKDLVEIIQELDEYFLKAADAGGPLSLLLEVPICNFNRQTSSAKDYGYGKSLSPVLWTWGSSSAKWNAFGKFCEDPIGNNVGCQVADGKATHSSTVERLHSWEKKLYSEVKNAEHLKLEHEKKAAILRKLELKNADYIKTEKAKKDVEKLESQMMVALQAIETTSLEIIKLRESELYPQLFQLVKGLMSMWRSMYEFHQVQTHIVQQLKYLNCIPSTDPTSEIHRQSTLQLELEAQQWHLSFCNLMKAQRDYIQSLTGWLRLSLFQVGNNPVSKTKQDSAIYSFCEEWQLTINNAPDKVASEGIKSFLSMIHAIVMQQAEEQKQKRRSESVFKELEKKAGELRSLESKHGPYSMPEASGETNKDPVREKRAKVEALRAKAEDEKAKYEKSISVTRAMTMNNLQMGLPHVFQAMTGFANVCTQAFESVHNQAKSTDDLHNVKMILP</sequence>
<dbReference type="Pfam" id="PF04783">
    <property type="entry name" value="DUF630"/>
    <property type="match status" value="1"/>
</dbReference>
<dbReference type="InterPro" id="IPR006867">
    <property type="entry name" value="DUF632"/>
</dbReference>
<feature type="compositionally biased region" description="Pro residues" evidence="1">
    <location>
        <begin position="74"/>
        <end position="92"/>
    </location>
</feature>
<organism evidence="4 5">
    <name type="scientific">Sesamum alatum</name>
    <dbReference type="NCBI Taxonomy" id="300844"/>
    <lineage>
        <taxon>Eukaryota</taxon>
        <taxon>Viridiplantae</taxon>
        <taxon>Streptophyta</taxon>
        <taxon>Embryophyta</taxon>
        <taxon>Tracheophyta</taxon>
        <taxon>Spermatophyta</taxon>
        <taxon>Magnoliopsida</taxon>
        <taxon>eudicotyledons</taxon>
        <taxon>Gunneridae</taxon>
        <taxon>Pentapetalae</taxon>
        <taxon>asterids</taxon>
        <taxon>lamiids</taxon>
        <taxon>Lamiales</taxon>
        <taxon>Pedaliaceae</taxon>
        <taxon>Sesamum</taxon>
    </lineage>
</organism>
<feature type="compositionally biased region" description="Basic residues" evidence="1">
    <location>
        <begin position="63"/>
        <end position="73"/>
    </location>
</feature>
<dbReference type="EMBL" id="JACGWO010000010">
    <property type="protein sequence ID" value="KAK4416862.1"/>
    <property type="molecule type" value="Genomic_DNA"/>
</dbReference>
<feature type="compositionally biased region" description="Low complexity" evidence="1">
    <location>
        <begin position="93"/>
        <end position="109"/>
    </location>
</feature>
<feature type="compositionally biased region" description="Pro residues" evidence="1">
    <location>
        <begin position="110"/>
        <end position="121"/>
    </location>
</feature>